<dbReference type="EMBL" id="PKUS01000008">
    <property type="protein sequence ID" value="PLW69286.1"/>
    <property type="molecule type" value="Genomic_DNA"/>
</dbReference>
<sequence>MSLFVATAGASAEETPPTEAAALNEAALLAEAAPAPDEVALTNGSRILGTVTTVRDGVVTVETDFAGTLEIPVDMVSSMQTANPVVMQMADESVIENQPLVINNDQLVVGGASPLPLEDLLVVNPEPWELGYGYKWTGLASFAFAVERGNTKTDELDYRLESVWRSDDDRYTLKAFGNVDKANDVKNADNWVVNGKYDYFLEGPNFWGVNAYAESDEFADLDLRWYVGPYIGREFYTEPVFMFEAMIGISYVSEDFIVAEDNDYPGANWELHMSSDYLGGDSRLYFDQLGILNLDEASDVVINNTFGLAFPLLFGLEAAAEVRLDYNSGAVAGVDKLDERYALRIGYTW</sequence>
<organism evidence="1 2">
    <name type="scientific">Pseudohalioglobus lutimaris</name>
    <dbReference type="NCBI Taxonomy" id="1737061"/>
    <lineage>
        <taxon>Bacteria</taxon>
        <taxon>Pseudomonadati</taxon>
        <taxon>Pseudomonadota</taxon>
        <taxon>Gammaproteobacteria</taxon>
        <taxon>Cellvibrionales</taxon>
        <taxon>Halieaceae</taxon>
        <taxon>Pseudohalioglobus</taxon>
    </lineage>
</organism>
<gene>
    <name evidence="1" type="ORF">C0039_09150</name>
</gene>
<dbReference type="Proteomes" id="UP000235005">
    <property type="component" value="Unassembled WGS sequence"/>
</dbReference>
<evidence type="ECO:0000313" key="2">
    <source>
        <dbReference type="Proteomes" id="UP000235005"/>
    </source>
</evidence>
<dbReference type="InterPro" id="IPR007433">
    <property type="entry name" value="DUF481"/>
</dbReference>
<keyword evidence="2" id="KW-1185">Reference proteome</keyword>
<dbReference type="Pfam" id="PF04338">
    <property type="entry name" value="DUF481"/>
    <property type="match status" value="1"/>
</dbReference>
<protein>
    <submittedName>
        <fullName evidence="1">DUF481 domain-containing protein</fullName>
    </submittedName>
</protein>
<name>A0A2N5X463_9GAMM</name>
<proteinExistence type="predicted"/>
<accession>A0A2N5X463</accession>
<evidence type="ECO:0000313" key="1">
    <source>
        <dbReference type="EMBL" id="PLW69286.1"/>
    </source>
</evidence>
<dbReference type="AlphaFoldDB" id="A0A2N5X463"/>
<reference evidence="1 2" key="1">
    <citation type="submission" date="2018-01" db="EMBL/GenBank/DDBJ databases">
        <title>The draft genome sequence of Halioglobus lutimaris HF004.</title>
        <authorList>
            <person name="Du Z.-J."/>
            <person name="Shi M.-J."/>
        </authorList>
    </citation>
    <scope>NUCLEOTIDE SEQUENCE [LARGE SCALE GENOMIC DNA]</scope>
    <source>
        <strain evidence="1 2">HF004</strain>
    </source>
</reference>
<comment type="caution">
    <text evidence="1">The sequence shown here is derived from an EMBL/GenBank/DDBJ whole genome shotgun (WGS) entry which is preliminary data.</text>
</comment>
<dbReference type="OrthoDB" id="9806250at2"/>